<dbReference type="CDD" id="cd00653">
    <property type="entry name" value="RNA_pol_B_RPB2"/>
    <property type="match status" value="1"/>
</dbReference>
<sequence length="624" mass="70833">PLFTVNDASLVITHDHIQRIDQVRKLEDDHEDYLDWDQEVSLICMTPEDLVEDLPPPPMKKRGLFERMKTTPAFTNRWTHFEIHLSMILGICASLIPFPDHNQLGKQTMGIHATNYQLRMDITSNLLYYPQKPLVTTKVMEYLKFREMPAGQNAMVAILCYGGYNQEDSIIMNQSGLKHGSYHKLGEDSAIIPGIAVSGGSILIGKVTSLPPDIIMLGQRSDTQINRDISTMLKYAEIGYIDQVLIGSNQENRKFAKVKIRSTRIPEIGDKFASRHGQKGTIGMTYRQEDMSFTREGIVPDIIINPHAIPNRMTIGHLIESLMGKLSVLTGNEGDATPFTDVTVEDLSKNLRVQGYHSRGLEVIYNGHTGRKLVTQIFVGPTYYQRLKHMLRARGPVNPLTRQPAEGRNREGGLRFGEMERDCMISHGTALFLKLDKDLANKIQDLLNEYFRNSNNKPSFIGDIEISGFCFGNIPPSIEIVNIILEFYLPDNEVVDIEFRITNDTSVNSSYLTDATSIQSDELTDKSEIPMEQDTDAQIHVNIDYKGDMRMTITTELHMNYPSMMFMSLPIRLTVTGFEFSGSSYEIGDNEKQVLKNVEKLERFIVDQLRKLIDVFPSYYSIEL</sequence>
<evidence type="ECO:0000256" key="12">
    <source>
        <dbReference type="ARBA" id="ARBA00023163"/>
    </source>
</evidence>
<dbReference type="Pfam" id="PF26544">
    <property type="entry name" value="Mdm12"/>
    <property type="match status" value="1"/>
</dbReference>
<evidence type="ECO:0000256" key="5">
    <source>
        <dbReference type="ARBA" id="ARBA00022478"/>
    </source>
</evidence>
<dbReference type="CDD" id="cd21672">
    <property type="entry name" value="SMP_Mdm12"/>
    <property type="match status" value="1"/>
</dbReference>
<dbReference type="EC" id="2.7.7.6" evidence="3"/>
<evidence type="ECO:0000256" key="11">
    <source>
        <dbReference type="ARBA" id="ARBA00023136"/>
    </source>
</evidence>
<dbReference type="InterPro" id="IPR031468">
    <property type="entry name" value="SMP_LBD"/>
</dbReference>
<dbReference type="Proteomes" id="UP000789901">
    <property type="component" value="Unassembled WGS sequence"/>
</dbReference>
<evidence type="ECO:0000256" key="4">
    <source>
        <dbReference type="ARBA" id="ARBA00022448"/>
    </source>
</evidence>
<dbReference type="SUPFAM" id="SSF64484">
    <property type="entry name" value="beta and beta-prime subunits of DNA dependent RNA-polymerase"/>
    <property type="match status" value="1"/>
</dbReference>
<feature type="domain" description="SMP-LTD" evidence="13">
    <location>
        <begin position="425"/>
        <end position="624"/>
    </location>
</feature>
<dbReference type="Gene3D" id="3.90.1800.10">
    <property type="entry name" value="RNA polymerase alpha subunit dimerisation domain"/>
    <property type="match status" value="1"/>
</dbReference>
<evidence type="ECO:0000256" key="6">
    <source>
        <dbReference type="ARBA" id="ARBA00022679"/>
    </source>
</evidence>
<comment type="similarity">
    <text evidence="2">Belongs to the RNA polymerase beta chain family.</text>
</comment>
<evidence type="ECO:0000256" key="1">
    <source>
        <dbReference type="ARBA" id="ARBA00004370"/>
    </source>
</evidence>
<evidence type="ECO:0000313" key="15">
    <source>
        <dbReference type="Proteomes" id="UP000789901"/>
    </source>
</evidence>
<dbReference type="InterPro" id="IPR007121">
    <property type="entry name" value="RNA_pol_bsu_CS"/>
</dbReference>
<keyword evidence="15" id="KW-1185">Reference proteome</keyword>
<dbReference type="PROSITE" id="PS51847">
    <property type="entry name" value="SMP"/>
    <property type="match status" value="1"/>
</dbReference>
<dbReference type="Pfam" id="PF04567">
    <property type="entry name" value="RNA_pol_Rpb2_5"/>
    <property type="match status" value="1"/>
</dbReference>
<organism evidence="14 15">
    <name type="scientific">Gigaspora margarita</name>
    <dbReference type="NCBI Taxonomy" id="4874"/>
    <lineage>
        <taxon>Eukaryota</taxon>
        <taxon>Fungi</taxon>
        <taxon>Fungi incertae sedis</taxon>
        <taxon>Mucoromycota</taxon>
        <taxon>Glomeromycotina</taxon>
        <taxon>Glomeromycetes</taxon>
        <taxon>Diversisporales</taxon>
        <taxon>Gigasporaceae</taxon>
        <taxon>Gigaspora</taxon>
    </lineage>
</organism>
<reference evidence="14 15" key="1">
    <citation type="submission" date="2021-06" db="EMBL/GenBank/DDBJ databases">
        <authorList>
            <person name="Kallberg Y."/>
            <person name="Tangrot J."/>
            <person name="Rosling A."/>
        </authorList>
    </citation>
    <scope>NUCLEOTIDE SEQUENCE [LARGE SCALE GENOMIC DNA]</scope>
    <source>
        <strain evidence="14 15">120-4 pot B 10/14</strain>
    </source>
</reference>
<comment type="caution">
    <text evidence="14">The sequence shown here is derived from an EMBL/GenBank/DDBJ whole genome shotgun (WGS) entry which is preliminary data.</text>
</comment>
<dbReference type="Gene3D" id="2.40.270.10">
    <property type="entry name" value="DNA-directed RNA polymerase, subunit 2, domain 6"/>
    <property type="match status" value="2"/>
</dbReference>
<evidence type="ECO:0000256" key="3">
    <source>
        <dbReference type="ARBA" id="ARBA00012418"/>
    </source>
</evidence>
<dbReference type="Pfam" id="PF00562">
    <property type="entry name" value="RNA_pol_Rpb2_6"/>
    <property type="match status" value="1"/>
</dbReference>
<keyword evidence="9" id="KW-0445">Lipid transport</keyword>
<keyword evidence="11" id="KW-0472">Membrane</keyword>
<evidence type="ECO:0000256" key="8">
    <source>
        <dbReference type="ARBA" id="ARBA00022723"/>
    </source>
</evidence>
<comment type="subcellular location">
    <subcellularLocation>
        <location evidence="1">Membrane</location>
    </subcellularLocation>
</comment>
<keyword evidence="5" id="KW-0240">DNA-directed RNA polymerase</keyword>
<dbReference type="InterPro" id="IPR037033">
    <property type="entry name" value="DNA-dir_RNAP_su2_hyb_sf"/>
</dbReference>
<feature type="non-terminal residue" evidence="14">
    <location>
        <position position="1"/>
    </location>
</feature>
<keyword evidence="10" id="KW-0446">Lipid-binding</keyword>
<evidence type="ECO:0000256" key="10">
    <source>
        <dbReference type="ARBA" id="ARBA00023121"/>
    </source>
</evidence>
<name>A0ABN7VHV5_GIGMA</name>
<dbReference type="EMBL" id="CAJVQB010015486">
    <property type="protein sequence ID" value="CAG8774868.1"/>
    <property type="molecule type" value="Genomic_DNA"/>
</dbReference>
<evidence type="ECO:0000256" key="7">
    <source>
        <dbReference type="ARBA" id="ARBA00022695"/>
    </source>
</evidence>
<keyword evidence="7" id="KW-0548">Nucleotidyltransferase</keyword>
<dbReference type="InterPro" id="IPR015712">
    <property type="entry name" value="DNA-dir_RNA_pol_su2"/>
</dbReference>
<dbReference type="PROSITE" id="PS01166">
    <property type="entry name" value="RNA_POL_BETA"/>
    <property type="match status" value="1"/>
</dbReference>
<proteinExistence type="inferred from homology"/>
<gene>
    <name evidence="14" type="ORF">GMARGA_LOCUS18952</name>
</gene>
<accession>A0ABN7VHV5</accession>
<protein>
    <recommendedName>
        <fullName evidence="3">DNA-directed RNA polymerase</fullName>
        <ecNumber evidence="3">2.7.7.6</ecNumber>
    </recommendedName>
</protein>
<keyword evidence="12" id="KW-0804">Transcription</keyword>
<dbReference type="InterPro" id="IPR027532">
    <property type="entry name" value="Mdm12"/>
</dbReference>
<evidence type="ECO:0000259" key="13">
    <source>
        <dbReference type="PROSITE" id="PS51847"/>
    </source>
</evidence>
<keyword evidence="6" id="KW-0808">Transferase</keyword>
<dbReference type="InterPro" id="IPR007647">
    <property type="entry name" value="RNA_pol_Rpb2_5"/>
</dbReference>
<keyword evidence="8" id="KW-0479">Metal-binding</keyword>
<dbReference type="PANTHER" id="PTHR20856">
    <property type="entry name" value="DNA-DIRECTED RNA POLYMERASE I SUBUNIT 2"/>
    <property type="match status" value="1"/>
</dbReference>
<evidence type="ECO:0000313" key="14">
    <source>
        <dbReference type="EMBL" id="CAG8774868.1"/>
    </source>
</evidence>
<evidence type="ECO:0000256" key="9">
    <source>
        <dbReference type="ARBA" id="ARBA00023055"/>
    </source>
</evidence>
<dbReference type="InterPro" id="IPR007120">
    <property type="entry name" value="DNA-dir_RNAP_su2_dom"/>
</dbReference>
<keyword evidence="4" id="KW-0813">Transport</keyword>
<evidence type="ECO:0000256" key="2">
    <source>
        <dbReference type="ARBA" id="ARBA00006835"/>
    </source>
</evidence>